<keyword evidence="2" id="KW-0732">Signal</keyword>
<keyword evidence="1" id="KW-0433">Leucine-rich repeat</keyword>
<comment type="caution">
    <text evidence="4">The sequence shown here is derived from an EMBL/GenBank/DDBJ whole genome shotgun (WGS) entry which is preliminary data.</text>
</comment>
<dbReference type="EMBL" id="CAJHNH020001287">
    <property type="protein sequence ID" value="CAG5122435.1"/>
    <property type="molecule type" value="Genomic_DNA"/>
</dbReference>
<dbReference type="OrthoDB" id="6132677at2759"/>
<dbReference type="PANTHER" id="PTHR24373">
    <property type="entry name" value="SLIT RELATED LEUCINE-RICH REPEAT NEURONAL PROTEIN"/>
    <property type="match status" value="1"/>
</dbReference>
<dbReference type="PANTHER" id="PTHR24373:SF370">
    <property type="entry name" value="FISH-LIPS, ISOFORM E"/>
    <property type="match status" value="1"/>
</dbReference>
<dbReference type="InterPro" id="IPR032675">
    <property type="entry name" value="LRR_dom_sf"/>
</dbReference>
<dbReference type="SMART" id="SM00365">
    <property type="entry name" value="LRR_SD22"/>
    <property type="match status" value="4"/>
</dbReference>
<protein>
    <submittedName>
        <fullName evidence="4">Uncharacterized protein</fullName>
    </submittedName>
</protein>
<dbReference type="Pfam" id="PF13306">
    <property type="entry name" value="LRR_5"/>
    <property type="match status" value="1"/>
</dbReference>
<keyword evidence="3" id="KW-0677">Repeat</keyword>
<evidence type="ECO:0000256" key="3">
    <source>
        <dbReference type="ARBA" id="ARBA00022737"/>
    </source>
</evidence>
<keyword evidence="5" id="KW-1185">Reference proteome</keyword>
<evidence type="ECO:0000313" key="5">
    <source>
        <dbReference type="Proteomes" id="UP000678393"/>
    </source>
</evidence>
<evidence type="ECO:0000313" key="4">
    <source>
        <dbReference type="EMBL" id="CAG5122435.1"/>
    </source>
</evidence>
<dbReference type="AlphaFoldDB" id="A0A8S3Z364"/>
<evidence type="ECO:0000256" key="2">
    <source>
        <dbReference type="ARBA" id="ARBA00022729"/>
    </source>
</evidence>
<dbReference type="InterPro" id="IPR001611">
    <property type="entry name" value="Leu-rich_rpt"/>
</dbReference>
<proteinExistence type="predicted"/>
<dbReference type="SMART" id="SM00369">
    <property type="entry name" value="LRR_TYP"/>
    <property type="match status" value="6"/>
</dbReference>
<name>A0A8S3Z364_9EUPU</name>
<dbReference type="GO" id="GO:0005615">
    <property type="term" value="C:extracellular space"/>
    <property type="evidence" value="ECO:0007669"/>
    <property type="project" value="TreeGrafter"/>
</dbReference>
<dbReference type="SUPFAM" id="SSF52058">
    <property type="entry name" value="L domain-like"/>
    <property type="match status" value="2"/>
</dbReference>
<organism evidence="4 5">
    <name type="scientific">Candidula unifasciata</name>
    <dbReference type="NCBI Taxonomy" id="100452"/>
    <lineage>
        <taxon>Eukaryota</taxon>
        <taxon>Metazoa</taxon>
        <taxon>Spiralia</taxon>
        <taxon>Lophotrochozoa</taxon>
        <taxon>Mollusca</taxon>
        <taxon>Gastropoda</taxon>
        <taxon>Heterobranchia</taxon>
        <taxon>Euthyneura</taxon>
        <taxon>Panpulmonata</taxon>
        <taxon>Eupulmonata</taxon>
        <taxon>Stylommatophora</taxon>
        <taxon>Helicina</taxon>
        <taxon>Helicoidea</taxon>
        <taxon>Geomitridae</taxon>
        <taxon>Candidula</taxon>
    </lineage>
</organism>
<dbReference type="PROSITE" id="PS51450">
    <property type="entry name" value="LRR"/>
    <property type="match status" value="4"/>
</dbReference>
<evidence type="ECO:0000256" key="1">
    <source>
        <dbReference type="ARBA" id="ARBA00022614"/>
    </source>
</evidence>
<accession>A0A8S3Z364</accession>
<reference evidence="4" key="1">
    <citation type="submission" date="2021-04" db="EMBL/GenBank/DDBJ databases">
        <authorList>
            <consortium name="Molecular Ecology Group"/>
        </authorList>
    </citation>
    <scope>NUCLEOTIDE SEQUENCE</scope>
</reference>
<dbReference type="InterPro" id="IPR050328">
    <property type="entry name" value="Dev_Immune_Receptor"/>
</dbReference>
<dbReference type="Gene3D" id="3.80.10.10">
    <property type="entry name" value="Ribonuclease Inhibitor"/>
    <property type="match status" value="4"/>
</dbReference>
<sequence>MESLQCTERTRILQIVFIQVVCAMSMATQICPYNTSFEYEVFPQLQLPASVSKVDVATLTKTCKCVYDTLTCSSLDNLAPLYTGADALNITSFNLWNGNITSISRNSLPPGLNSIYFYDHPMTNISDDAFYSSAQTLNSLTIIGARFRQLPKALLVLTNLTSLQIQQTPKQDWDDSILQHIIANVTHLILKNVGLNKWPASISSCHTLVNLDLSDNPLKTIPQQAFLSFAYTLKELDLGHTALTQIPIALSSLQNLTTLDLGGLALNNAHDVEKLASMPFGDHLMFLNLESSQLKTILNFSSFTNLTAVMLNNNSISDATSGSFPFSLSDLFLANNHLSSVPTSVADLPHLASLYLSHNQITSIEPDSLPPSLTRLDLTYNKIKVITNTSFVNMTNLSYLQLSSNPISTIDPSAFLDLVSLKNLGLGDIPLTEIPLFMATLPRDIDLYMIIYDRIPCPCPPPQELVDWMKLSNETVNFSVDCDSYISIELYLTTGCDSTSTVATVATPGGASTLQCCLFSLGSSVLLLTTVFWVFLY</sequence>
<dbReference type="Pfam" id="PF13855">
    <property type="entry name" value="LRR_8"/>
    <property type="match status" value="3"/>
</dbReference>
<dbReference type="Proteomes" id="UP000678393">
    <property type="component" value="Unassembled WGS sequence"/>
</dbReference>
<gene>
    <name evidence="4" type="ORF">CUNI_LOCUS7993</name>
</gene>
<dbReference type="InterPro" id="IPR026906">
    <property type="entry name" value="LRR_5"/>
</dbReference>
<dbReference type="InterPro" id="IPR003591">
    <property type="entry name" value="Leu-rich_rpt_typical-subtyp"/>
</dbReference>
<dbReference type="GO" id="GO:0031012">
    <property type="term" value="C:extracellular matrix"/>
    <property type="evidence" value="ECO:0007669"/>
    <property type="project" value="TreeGrafter"/>
</dbReference>